<protein>
    <recommendedName>
        <fullName evidence="4">Gustatory receptor</fullName>
    </recommendedName>
</protein>
<accession>T1KQ71</accession>
<dbReference type="EMBL" id="CAEY01000348">
    <property type="status" value="NOT_ANNOTATED_CDS"/>
    <property type="molecule type" value="Genomic_DNA"/>
</dbReference>
<dbReference type="HOGENOM" id="CLU_048807_0_0_1"/>
<dbReference type="EnsemblMetazoa" id="tetur17g03090.1">
    <property type="protein sequence ID" value="tetur17g03090.1"/>
    <property type="gene ID" value="tetur17g03090"/>
</dbReference>
<dbReference type="AlphaFoldDB" id="T1KQ71"/>
<feature type="transmembrane region" description="Helical" evidence="1">
    <location>
        <begin position="122"/>
        <end position="141"/>
    </location>
</feature>
<sequence>MYSIHELKMKLVNHCQHYSLSSFKIKLINLLLGLPNHRLTSEETIKQLVKFEKFSIFFRSSRFGFNQNVSHQSTETDYLSLIMRAIGQINLIRLICLTVIDNEDYQLYLGDIAYKTKHRTMVNILFTVCFLIGVVTNEWLVSYDKSGKYSVLTIYSDIINNGFDPVHLQMTSNQAIKFHRTIHILITQLNRNFLFCCLFLAICYYFMLLSNPHFYQVKELVFYSLIWSLVAIVPTFTMTGQNMGTLIYLILVQVYHLFRLNSVVELADYYRRLKCTDELVKSLIRHTFECLNQSERCAILTRAIVLYGFTVIALIGDLLTFYGLIIRFHSPVFADLSGSIGCLVFIVIGCLSYIAREFKIKIDRLNSDFHIICRYNVINAYNRLKIFQLMDRLNGPYNGIQLGQITTIGKDFFVVFMLEIGSSLMLFTCNFKRYF</sequence>
<feature type="transmembrane region" description="Helical" evidence="1">
    <location>
        <begin position="189"/>
        <end position="208"/>
    </location>
</feature>
<evidence type="ECO:0000256" key="1">
    <source>
        <dbReference type="SAM" id="Phobius"/>
    </source>
</evidence>
<feature type="transmembrane region" description="Helical" evidence="1">
    <location>
        <begin position="332"/>
        <end position="355"/>
    </location>
</feature>
<evidence type="ECO:0000313" key="2">
    <source>
        <dbReference type="EnsemblMetazoa" id="tetur17g03090.1"/>
    </source>
</evidence>
<keyword evidence="1" id="KW-0472">Membrane</keyword>
<evidence type="ECO:0008006" key="4">
    <source>
        <dbReference type="Google" id="ProtNLM"/>
    </source>
</evidence>
<keyword evidence="3" id="KW-1185">Reference proteome</keyword>
<proteinExistence type="predicted"/>
<keyword evidence="1" id="KW-1133">Transmembrane helix</keyword>
<feature type="transmembrane region" description="Helical" evidence="1">
    <location>
        <begin position="304"/>
        <end position="326"/>
    </location>
</feature>
<dbReference type="Proteomes" id="UP000015104">
    <property type="component" value="Unassembled WGS sequence"/>
</dbReference>
<organism evidence="2 3">
    <name type="scientific">Tetranychus urticae</name>
    <name type="common">Two-spotted spider mite</name>
    <dbReference type="NCBI Taxonomy" id="32264"/>
    <lineage>
        <taxon>Eukaryota</taxon>
        <taxon>Metazoa</taxon>
        <taxon>Ecdysozoa</taxon>
        <taxon>Arthropoda</taxon>
        <taxon>Chelicerata</taxon>
        <taxon>Arachnida</taxon>
        <taxon>Acari</taxon>
        <taxon>Acariformes</taxon>
        <taxon>Trombidiformes</taxon>
        <taxon>Prostigmata</taxon>
        <taxon>Eleutherengona</taxon>
        <taxon>Raphignathae</taxon>
        <taxon>Tetranychoidea</taxon>
        <taxon>Tetranychidae</taxon>
        <taxon>Tetranychus</taxon>
    </lineage>
</organism>
<reference evidence="2" key="2">
    <citation type="submission" date="2015-06" db="UniProtKB">
        <authorList>
            <consortium name="EnsemblMetazoa"/>
        </authorList>
    </citation>
    <scope>IDENTIFICATION</scope>
</reference>
<name>T1KQ71_TETUR</name>
<keyword evidence="1" id="KW-0812">Transmembrane</keyword>
<reference evidence="3" key="1">
    <citation type="submission" date="2011-08" db="EMBL/GenBank/DDBJ databases">
        <authorList>
            <person name="Rombauts S."/>
        </authorList>
    </citation>
    <scope>NUCLEOTIDE SEQUENCE</scope>
    <source>
        <strain evidence="3">London</strain>
    </source>
</reference>
<evidence type="ECO:0000313" key="3">
    <source>
        <dbReference type="Proteomes" id="UP000015104"/>
    </source>
</evidence>